<accession>A0A9D4U9V9</accession>
<protein>
    <recommendedName>
        <fullName evidence="4">Phenylalanine ammonia-lyase</fullName>
    </recommendedName>
</protein>
<dbReference type="AlphaFoldDB" id="A0A9D4U9V9"/>
<reference evidence="2" key="1">
    <citation type="submission" date="2021-01" db="EMBL/GenBank/DDBJ databases">
        <title>Adiantum capillus-veneris genome.</title>
        <authorList>
            <person name="Fang Y."/>
            <person name="Liao Q."/>
        </authorList>
    </citation>
    <scope>NUCLEOTIDE SEQUENCE</scope>
    <source>
        <strain evidence="2">H3</strain>
        <tissue evidence="2">Leaf</tissue>
    </source>
</reference>
<dbReference type="GO" id="GO:0003824">
    <property type="term" value="F:catalytic activity"/>
    <property type="evidence" value="ECO:0007669"/>
    <property type="project" value="InterPro"/>
</dbReference>
<evidence type="ECO:0000256" key="1">
    <source>
        <dbReference type="ARBA" id="ARBA00007238"/>
    </source>
</evidence>
<dbReference type="EMBL" id="JABFUD020000020">
    <property type="protein sequence ID" value="KAI5064025.1"/>
    <property type="molecule type" value="Genomic_DNA"/>
</dbReference>
<organism evidence="2 3">
    <name type="scientific">Adiantum capillus-veneris</name>
    <name type="common">Maidenhair fern</name>
    <dbReference type="NCBI Taxonomy" id="13818"/>
    <lineage>
        <taxon>Eukaryota</taxon>
        <taxon>Viridiplantae</taxon>
        <taxon>Streptophyta</taxon>
        <taxon>Embryophyta</taxon>
        <taxon>Tracheophyta</taxon>
        <taxon>Polypodiopsida</taxon>
        <taxon>Polypodiidae</taxon>
        <taxon>Polypodiales</taxon>
        <taxon>Pteridineae</taxon>
        <taxon>Pteridaceae</taxon>
        <taxon>Vittarioideae</taxon>
        <taxon>Adiantum</taxon>
    </lineage>
</organism>
<keyword evidence="3" id="KW-1185">Reference proteome</keyword>
<comment type="similarity">
    <text evidence="1">Belongs to the PAL/histidase family.</text>
</comment>
<dbReference type="Pfam" id="PF00221">
    <property type="entry name" value="Lyase_aromatic"/>
    <property type="match status" value="1"/>
</dbReference>
<dbReference type="InterPro" id="IPR001106">
    <property type="entry name" value="Aromatic_Lyase"/>
</dbReference>
<dbReference type="InterPro" id="IPR024083">
    <property type="entry name" value="Fumarase/histidase_N"/>
</dbReference>
<evidence type="ECO:0000313" key="2">
    <source>
        <dbReference type="EMBL" id="KAI5064025.1"/>
    </source>
</evidence>
<dbReference type="OrthoDB" id="10051290at2759"/>
<name>A0A9D4U9V9_ADICA</name>
<gene>
    <name evidence="2" type="ORF">GOP47_0020695</name>
</gene>
<proteinExistence type="inferred from homology"/>
<dbReference type="Gene3D" id="1.10.275.10">
    <property type="entry name" value="Fumarase/aspartase (N-terminal domain)"/>
    <property type="match status" value="1"/>
</dbReference>
<evidence type="ECO:0008006" key="4">
    <source>
        <dbReference type="Google" id="ProtNLM"/>
    </source>
</evidence>
<comment type="caution">
    <text evidence="2">The sequence shown here is derived from an EMBL/GenBank/DDBJ whole genome shotgun (WGS) entry which is preliminary data.</text>
</comment>
<evidence type="ECO:0000313" key="3">
    <source>
        <dbReference type="Proteomes" id="UP000886520"/>
    </source>
</evidence>
<dbReference type="SUPFAM" id="SSF48557">
    <property type="entry name" value="L-aspartase-like"/>
    <property type="match status" value="1"/>
</dbReference>
<dbReference type="Proteomes" id="UP000886520">
    <property type="component" value="Chromosome 20"/>
</dbReference>
<sequence length="235" mass="25858">MLISTCSKYIFLSSAGKMGFGDNQAIESAQTISTRNIPVCNCGGTNSKVEGEKETAIRPLFDERVDPLNWVKAAWKLARSHVEEVKEMVEEYERSVVVLDGSSLSIGQVAAVARGGGIVSVKLDSEKAKEYVDRSVEWICQHLLKGTDIYGVTTGFGANSHRRTTEGEKLQQELIRFLNAGILGDENQQDLNLILPVATTRAAMLVRTNTLMQGYSGHFHWSVNGQHKAGRVCDR</sequence>
<dbReference type="InterPro" id="IPR008948">
    <property type="entry name" value="L-Aspartase-like"/>
</dbReference>
<dbReference type="PANTHER" id="PTHR10362">
    <property type="entry name" value="HISTIDINE AMMONIA-LYASE"/>
    <property type="match status" value="1"/>
</dbReference>